<dbReference type="WBParaSite" id="PS1159_v2.g14020.t1">
    <property type="protein sequence ID" value="PS1159_v2.g14020.t1"/>
    <property type="gene ID" value="PS1159_v2.g14020"/>
</dbReference>
<name>A0AC35F6D3_9BILA</name>
<evidence type="ECO:0000313" key="2">
    <source>
        <dbReference type="WBParaSite" id="PS1159_v2.g14020.t1"/>
    </source>
</evidence>
<protein>
    <submittedName>
        <fullName evidence="2">Major facilitator superfamily (MFS) profile domain-containing protein</fullName>
    </submittedName>
</protein>
<evidence type="ECO:0000313" key="1">
    <source>
        <dbReference type="Proteomes" id="UP000887580"/>
    </source>
</evidence>
<dbReference type="Proteomes" id="UP000887580">
    <property type="component" value="Unplaced"/>
</dbReference>
<reference evidence="2" key="1">
    <citation type="submission" date="2022-11" db="UniProtKB">
        <authorList>
            <consortium name="WormBaseParasite"/>
        </authorList>
    </citation>
    <scope>IDENTIFICATION</scope>
</reference>
<organism evidence="1 2">
    <name type="scientific">Panagrolaimus sp. PS1159</name>
    <dbReference type="NCBI Taxonomy" id="55785"/>
    <lineage>
        <taxon>Eukaryota</taxon>
        <taxon>Metazoa</taxon>
        <taxon>Ecdysozoa</taxon>
        <taxon>Nematoda</taxon>
        <taxon>Chromadorea</taxon>
        <taxon>Rhabditida</taxon>
        <taxon>Tylenchina</taxon>
        <taxon>Panagrolaimomorpha</taxon>
        <taxon>Panagrolaimoidea</taxon>
        <taxon>Panagrolaimidae</taxon>
        <taxon>Panagrolaimus</taxon>
    </lineage>
</organism>
<proteinExistence type="predicted"/>
<sequence>MTHYNLNRFHYLVLFTWQFAIFFAVQQIFPIFLVYVPEWKCQSSSSTSGNLTIPNSWKTYSRKCEVYQKCPKDSLQINNVFQSAAVEFGWICTDNAKYMISLTSMVQFFGVLCGTIFYGSLADRFGRKPIAIFVLASGLSALFASAFIKHTWQLLISRYFVGLANGGTIVCVCTFVMELLLPQQRMALRAYTNWGNARLISTIICFFFPNWRHASIASSIFALPALFIILTIFPESPPWLHQQNRYADLQKCKKYLAKLGGVPFENTYEESAAATATSQSLIDLLSNKKMRMLVAVLCVMWFTASVSSYTNDLNSSAISGDFFINQMLLASFIAISKVVLGIFDVVHPKFNRRSLHQFSQMAVIVCFFGVAVLTFFEYRGVILLLLNIFGTISIEWTWDACYLSGVESITTDIRGTAIGCCSLVARIGALMSPALTLTSDIWPPAAYTFVAIFGVFNLLISHRMLPDTKGTDLCQVRLKLHRNNNNDEIHLAPSSTSTTIVGLISDENE</sequence>
<accession>A0AC35F6D3</accession>